<dbReference type="HAMAP" id="MF_00003">
    <property type="entry name" value="RbfA"/>
    <property type="match status" value="1"/>
</dbReference>
<dbReference type="GO" id="GO:0043024">
    <property type="term" value="F:ribosomal small subunit binding"/>
    <property type="evidence" value="ECO:0007669"/>
    <property type="project" value="TreeGrafter"/>
</dbReference>
<name>A0A381RQZ9_9ZZZZ</name>
<dbReference type="GO" id="GO:0006364">
    <property type="term" value="P:rRNA processing"/>
    <property type="evidence" value="ECO:0007669"/>
    <property type="project" value="InterPro"/>
</dbReference>
<dbReference type="PANTHER" id="PTHR33515">
    <property type="entry name" value="RIBOSOME-BINDING FACTOR A, CHLOROPLASTIC-RELATED"/>
    <property type="match status" value="1"/>
</dbReference>
<dbReference type="PANTHER" id="PTHR33515:SF1">
    <property type="entry name" value="RIBOSOME-BINDING FACTOR A, CHLOROPLASTIC-RELATED"/>
    <property type="match status" value="1"/>
</dbReference>
<dbReference type="Gene3D" id="3.30.300.20">
    <property type="match status" value="1"/>
</dbReference>
<dbReference type="InterPro" id="IPR000238">
    <property type="entry name" value="RbfA"/>
</dbReference>
<dbReference type="SUPFAM" id="SSF89919">
    <property type="entry name" value="Ribosome-binding factor A, RbfA"/>
    <property type="match status" value="1"/>
</dbReference>
<reference evidence="1" key="1">
    <citation type="submission" date="2018-05" db="EMBL/GenBank/DDBJ databases">
        <authorList>
            <person name="Lanie J.A."/>
            <person name="Ng W.-L."/>
            <person name="Kazmierczak K.M."/>
            <person name="Andrzejewski T.M."/>
            <person name="Davidsen T.M."/>
            <person name="Wayne K.J."/>
            <person name="Tettelin H."/>
            <person name="Glass J.I."/>
            <person name="Rusch D."/>
            <person name="Podicherti R."/>
            <person name="Tsui H.-C.T."/>
            <person name="Winkler M.E."/>
        </authorList>
    </citation>
    <scope>NUCLEOTIDE SEQUENCE</scope>
</reference>
<dbReference type="AlphaFoldDB" id="A0A381RQZ9"/>
<dbReference type="InterPro" id="IPR023799">
    <property type="entry name" value="RbfA_dom_sf"/>
</dbReference>
<dbReference type="InterPro" id="IPR015946">
    <property type="entry name" value="KH_dom-like_a/b"/>
</dbReference>
<evidence type="ECO:0000313" key="1">
    <source>
        <dbReference type="EMBL" id="SUZ94332.1"/>
    </source>
</evidence>
<gene>
    <name evidence="1" type="ORF">METZ01_LOCUS47186</name>
</gene>
<dbReference type="NCBIfam" id="TIGR00082">
    <property type="entry name" value="rbfA"/>
    <property type="match status" value="1"/>
</dbReference>
<dbReference type="GO" id="GO:0005829">
    <property type="term" value="C:cytosol"/>
    <property type="evidence" value="ECO:0007669"/>
    <property type="project" value="TreeGrafter"/>
</dbReference>
<dbReference type="Pfam" id="PF02033">
    <property type="entry name" value="RBFA"/>
    <property type="match status" value="1"/>
</dbReference>
<sequence length="120" mass="13571">MDSQRQKKVSALIQKELAALIAVDLRRGGASNLLISVTKVRVALDFSVAKIYLSIFPSDKANERLEQLQKNSSKIKFDLSKIVKNQLRKVPSLSFYLDDSLDHIDEIDDSIKNPFNPIKK</sequence>
<protein>
    <recommendedName>
        <fullName evidence="2">Ribosome-binding factor A</fullName>
    </recommendedName>
</protein>
<organism evidence="1">
    <name type="scientific">marine metagenome</name>
    <dbReference type="NCBI Taxonomy" id="408172"/>
    <lineage>
        <taxon>unclassified sequences</taxon>
        <taxon>metagenomes</taxon>
        <taxon>ecological metagenomes</taxon>
    </lineage>
</organism>
<proteinExistence type="inferred from homology"/>
<evidence type="ECO:0008006" key="2">
    <source>
        <dbReference type="Google" id="ProtNLM"/>
    </source>
</evidence>
<accession>A0A381RQZ9</accession>
<dbReference type="EMBL" id="UINC01002225">
    <property type="protein sequence ID" value="SUZ94332.1"/>
    <property type="molecule type" value="Genomic_DNA"/>
</dbReference>